<protein>
    <submittedName>
        <fullName evidence="8">Sigma-54-dependent Fis family transcriptional regulator</fullName>
    </submittedName>
</protein>
<dbReference type="InterPro" id="IPR009057">
    <property type="entry name" value="Homeodomain-like_sf"/>
</dbReference>
<keyword evidence="3" id="KW-0805">Transcription regulation</keyword>
<feature type="domain" description="Response regulatory" evidence="7">
    <location>
        <begin position="4"/>
        <end position="118"/>
    </location>
</feature>
<dbReference type="PROSITE" id="PS50045">
    <property type="entry name" value="SIGMA54_INTERACT_4"/>
    <property type="match status" value="1"/>
</dbReference>
<keyword evidence="5" id="KW-0597">Phosphoprotein</keyword>
<dbReference type="SMART" id="SM00382">
    <property type="entry name" value="AAA"/>
    <property type="match status" value="1"/>
</dbReference>
<dbReference type="SMART" id="SM00448">
    <property type="entry name" value="REC"/>
    <property type="match status" value="1"/>
</dbReference>
<dbReference type="GO" id="GO:0006355">
    <property type="term" value="P:regulation of DNA-templated transcription"/>
    <property type="evidence" value="ECO:0007669"/>
    <property type="project" value="InterPro"/>
</dbReference>
<reference evidence="8 9" key="1">
    <citation type="journal article" date="2021" name="Sci. Rep.">
        <title>The distribution of antibiotic resistance genes in chicken gut microbiota commensals.</title>
        <authorList>
            <person name="Juricova H."/>
            <person name="Matiasovicova J."/>
            <person name="Kubasova T."/>
            <person name="Cejkova D."/>
            <person name="Rychlik I."/>
        </authorList>
    </citation>
    <scope>NUCLEOTIDE SEQUENCE [LARGE SCALE GENOMIC DNA]</scope>
    <source>
        <strain evidence="8 9">An819</strain>
    </source>
</reference>
<sequence>MKKKILIVEDNIALSQRLRDRLERCGYAVETAIDEPSARRLIRKSGFDLVLADVRLPKGDGLSLLEWLNGGHRHVPFVVMTGYANYPDAVRAVKSGADDYLPKPVDPERLLDTVRELLRPSLSLPQGGKTLFRLGSPAAREVERMATLVAPVEVSVLILGANGTGKESVARRIHEESDRRLMPFVAVNCSVISKELAPSLLFGHAKGSFTGAEKDTEGYFGMAEGGTLFLDEIGTLGYEAQSMLLRVLQEGTYTPVGGNRERRADVRIVAATNEDLAQGIRENRFREDLYHRLAEFEIHLPALRECRADILPLAGFFRERFSSELRKPTEGFTPEAEERLLSYPWPGNIREMQNRVRRAVLLAESPLVGTEELDLPDGGTSSLASGIYPHPKGDAEWKSSIEKALALCGGHRGHAAALLHVSEATLYRKMKKYGVK</sequence>
<evidence type="ECO:0000313" key="9">
    <source>
        <dbReference type="Proteomes" id="UP000764045"/>
    </source>
</evidence>
<feature type="domain" description="Sigma-54 factor interaction" evidence="6">
    <location>
        <begin position="136"/>
        <end position="361"/>
    </location>
</feature>
<keyword evidence="4" id="KW-0804">Transcription</keyword>
<dbReference type="InterPro" id="IPR003593">
    <property type="entry name" value="AAA+_ATPase"/>
</dbReference>
<dbReference type="InterPro" id="IPR002197">
    <property type="entry name" value="HTH_Fis"/>
</dbReference>
<evidence type="ECO:0000259" key="6">
    <source>
        <dbReference type="PROSITE" id="PS50045"/>
    </source>
</evidence>
<dbReference type="Gene3D" id="1.10.10.60">
    <property type="entry name" value="Homeodomain-like"/>
    <property type="match status" value="1"/>
</dbReference>
<dbReference type="Pfam" id="PF02954">
    <property type="entry name" value="HTH_8"/>
    <property type="match status" value="1"/>
</dbReference>
<evidence type="ECO:0000256" key="5">
    <source>
        <dbReference type="PROSITE-ProRule" id="PRU00169"/>
    </source>
</evidence>
<gene>
    <name evidence="8" type="ORF">H6B30_07600</name>
</gene>
<name>A0A939B4Q2_9BACT</name>
<dbReference type="InterPro" id="IPR002078">
    <property type="entry name" value="Sigma_54_int"/>
</dbReference>
<dbReference type="GO" id="GO:0005524">
    <property type="term" value="F:ATP binding"/>
    <property type="evidence" value="ECO:0007669"/>
    <property type="project" value="UniProtKB-KW"/>
</dbReference>
<organism evidence="8 9">
    <name type="scientific">Marseilla massiliensis</name>
    <dbReference type="NCBI Taxonomy" id="1841864"/>
    <lineage>
        <taxon>Bacteria</taxon>
        <taxon>Pseudomonadati</taxon>
        <taxon>Bacteroidota</taxon>
        <taxon>Bacteroidia</taxon>
        <taxon>Bacteroidales</taxon>
        <taxon>Prevotellaceae</taxon>
        <taxon>Marseilla</taxon>
    </lineage>
</organism>
<dbReference type="FunFam" id="3.40.50.300:FF:000006">
    <property type="entry name" value="DNA-binding transcriptional regulator NtrC"/>
    <property type="match status" value="1"/>
</dbReference>
<dbReference type="AlphaFoldDB" id="A0A939B4Q2"/>
<evidence type="ECO:0000256" key="3">
    <source>
        <dbReference type="ARBA" id="ARBA00023015"/>
    </source>
</evidence>
<dbReference type="Pfam" id="PF00072">
    <property type="entry name" value="Response_reg"/>
    <property type="match status" value="1"/>
</dbReference>
<dbReference type="InterPro" id="IPR001789">
    <property type="entry name" value="Sig_transdc_resp-reg_receiver"/>
</dbReference>
<keyword evidence="2" id="KW-0067">ATP-binding</keyword>
<evidence type="ECO:0000259" key="7">
    <source>
        <dbReference type="PROSITE" id="PS50110"/>
    </source>
</evidence>
<dbReference type="SUPFAM" id="SSF52172">
    <property type="entry name" value="CheY-like"/>
    <property type="match status" value="1"/>
</dbReference>
<dbReference type="SUPFAM" id="SSF46689">
    <property type="entry name" value="Homeodomain-like"/>
    <property type="match status" value="1"/>
</dbReference>
<keyword evidence="1" id="KW-0547">Nucleotide-binding</keyword>
<dbReference type="CDD" id="cd00009">
    <property type="entry name" value="AAA"/>
    <property type="match status" value="1"/>
</dbReference>
<dbReference type="InterPro" id="IPR027417">
    <property type="entry name" value="P-loop_NTPase"/>
</dbReference>
<feature type="modified residue" description="4-aspartylphosphate" evidence="5">
    <location>
        <position position="53"/>
    </location>
</feature>
<dbReference type="Pfam" id="PF00158">
    <property type="entry name" value="Sigma54_activat"/>
    <property type="match status" value="1"/>
</dbReference>
<dbReference type="Gene3D" id="3.40.50.300">
    <property type="entry name" value="P-loop containing nucleotide triphosphate hydrolases"/>
    <property type="match status" value="1"/>
</dbReference>
<evidence type="ECO:0000256" key="1">
    <source>
        <dbReference type="ARBA" id="ARBA00022741"/>
    </source>
</evidence>
<dbReference type="PANTHER" id="PTHR32071:SF14">
    <property type="entry name" value="TRANSCRIPTIONAL REGULATORY PROTEIN RTCR"/>
    <property type="match status" value="1"/>
</dbReference>
<dbReference type="Gene3D" id="3.40.50.2300">
    <property type="match status" value="1"/>
</dbReference>
<dbReference type="CDD" id="cd00156">
    <property type="entry name" value="REC"/>
    <property type="match status" value="1"/>
</dbReference>
<proteinExistence type="predicted"/>
<dbReference type="Gene3D" id="1.10.8.60">
    <property type="match status" value="1"/>
</dbReference>
<dbReference type="GO" id="GO:0000160">
    <property type="term" value="P:phosphorelay signal transduction system"/>
    <property type="evidence" value="ECO:0007669"/>
    <property type="project" value="InterPro"/>
</dbReference>
<evidence type="ECO:0000256" key="2">
    <source>
        <dbReference type="ARBA" id="ARBA00022840"/>
    </source>
</evidence>
<dbReference type="InterPro" id="IPR025943">
    <property type="entry name" value="Sigma_54_int_dom_ATP-bd_2"/>
</dbReference>
<dbReference type="SUPFAM" id="SSF52540">
    <property type="entry name" value="P-loop containing nucleoside triphosphate hydrolases"/>
    <property type="match status" value="1"/>
</dbReference>
<dbReference type="Proteomes" id="UP000764045">
    <property type="component" value="Unassembled WGS sequence"/>
</dbReference>
<dbReference type="Pfam" id="PF25601">
    <property type="entry name" value="AAA_lid_14"/>
    <property type="match status" value="1"/>
</dbReference>
<comment type="caution">
    <text evidence="8">The sequence shown here is derived from an EMBL/GenBank/DDBJ whole genome shotgun (WGS) entry which is preliminary data.</text>
</comment>
<keyword evidence="9" id="KW-1185">Reference proteome</keyword>
<evidence type="ECO:0000313" key="8">
    <source>
        <dbReference type="EMBL" id="MBM6661614.1"/>
    </source>
</evidence>
<dbReference type="PROSITE" id="PS50110">
    <property type="entry name" value="RESPONSE_REGULATORY"/>
    <property type="match status" value="1"/>
</dbReference>
<dbReference type="RefSeq" id="WP_205109248.1">
    <property type="nucleotide sequence ID" value="NZ_JACJJL010000010.1"/>
</dbReference>
<dbReference type="PRINTS" id="PR01590">
    <property type="entry name" value="HTHFIS"/>
</dbReference>
<dbReference type="InterPro" id="IPR058031">
    <property type="entry name" value="AAA_lid_NorR"/>
</dbReference>
<dbReference type="InterPro" id="IPR011006">
    <property type="entry name" value="CheY-like_superfamily"/>
</dbReference>
<dbReference type="GO" id="GO:0043565">
    <property type="term" value="F:sequence-specific DNA binding"/>
    <property type="evidence" value="ECO:0007669"/>
    <property type="project" value="InterPro"/>
</dbReference>
<dbReference type="PANTHER" id="PTHR32071">
    <property type="entry name" value="TRANSCRIPTIONAL REGULATORY PROTEIN"/>
    <property type="match status" value="1"/>
</dbReference>
<evidence type="ECO:0000256" key="4">
    <source>
        <dbReference type="ARBA" id="ARBA00023163"/>
    </source>
</evidence>
<dbReference type="PROSITE" id="PS00676">
    <property type="entry name" value="SIGMA54_INTERACT_2"/>
    <property type="match status" value="1"/>
</dbReference>
<accession>A0A939B4Q2</accession>
<dbReference type="EMBL" id="JACJJL010000010">
    <property type="protein sequence ID" value="MBM6661614.1"/>
    <property type="molecule type" value="Genomic_DNA"/>
</dbReference>